<evidence type="ECO:0000256" key="3">
    <source>
        <dbReference type="ARBA" id="ARBA00022676"/>
    </source>
</evidence>
<protein>
    <submittedName>
        <fullName evidence="10">Phospholipid carrier-dependent glycosyltransferase</fullName>
    </submittedName>
</protein>
<dbReference type="EMBL" id="PYMJ01000018">
    <property type="protein sequence ID" value="PSU46884.1"/>
    <property type="molecule type" value="Genomic_DNA"/>
</dbReference>
<comment type="caution">
    <text evidence="10">The sequence shown here is derived from an EMBL/GenBank/DDBJ whole genome shotgun (WGS) entry which is preliminary data.</text>
</comment>
<keyword evidence="7 8" id="KW-0472">Membrane</keyword>
<feature type="transmembrane region" description="Helical" evidence="8">
    <location>
        <begin position="171"/>
        <end position="201"/>
    </location>
</feature>
<keyword evidence="6 8" id="KW-1133">Transmembrane helix</keyword>
<evidence type="ECO:0000256" key="7">
    <source>
        <dbReference type="ARBA" id="ARBA00023136"/>
    </source>
</evidence>
<feature type="domain" description="ArnT-like N-terminal" evidence="9">
    <location>
        <begin position="16"/>
        <end position="244"/>
    </location>
</feature>
<keyword evidence="5 8" id="KW-0812">Transmembrane</keyword>
<accession>A0A2T3JDD3</accession>
<dbReference type="GO" id="GO:0010041">
    <property type="term" value="P:response to iron(III) ion"/>
    <property type="evidence" value="ECO:0007669"/>
    <property type="project" value="TreeGrafter"/>
</dbReference>
<keyword evidence="3" id="KW-0328">Glycosyltransferase</keyword>
<evidence type="ECO:0000256" key="8">
    <source>
        <dbReference type="SAM" id="Phobius"/>
    </source>
</evidence>
<feature type="transmembrane region" description="Helical" evidence="8">
    <location>
        <begin position="89"/>
        <end position="110"/>
    </location>
</feature>
<evidence type="ECO:0000313" key="10">
    <source>
        <dbReference type="EMBL" id="PSU46884.1"/>
    </source>
</evidence>
<feature type="transmembrane region" description="Helical" evidence="8">
    <location>
        <begin position="363"/>
        <end position="382"/>
    </location>
</feature>
<dbReference type="InterPro" id="IPR050297">
    <property type="entry name" value="LipidA_mod_glycosyltrf_83"/>
</dbReference>
<organism evidence="10 11">
    <name type="scientific">Photobacterium frigidiphilum</name>
    <dbReference type="NCBI Taxonomy" id="264736"/>
    <lineage>
        <taxon>Bacteria</taxon>
        <taxon>Pseudomonadati</taxon>
        <taxon>Pseudomonadota</taxon>
        <taxon>Gammaproteobacteria</taxon>
        <taxon>Vibrionales</taxon>
        <taxon>Vibrionaceae</taxon>
        <taxon>Photobacterium</taxon>
    </lineage>
</organism>
<evidence type="ECO:0000259" key="9">
    <source>
        <dbReference type="Pfam" id="PF02366"/>
    </source>
</evidence>
<proteinExistence type="predicted"/>
<evidence type="ECO:0000256" key="2">
    <source>
        <dbReference type="ARBA" id="ARBA00022475"/>
    </source>
</evidence>
<feature type="transmembrane region" description="Helical" evidence="8">
    <location>
        <begin position="309"/>
        <end position="327"/>
    </location>
</feature>
<name>A0A2T3JDD3_9GAMM</name>
<keyword evidence="11" id="KW-1185">Reference proteome</keyword>
<dbReference type="OrthoDB" id="9775035at2"/>
<keyword evidence="2" id="KW-1003">Cell membrane</keyword>
<evidence type="ECO:0000256" key="5">
    <source>
        <dbReference type="ARBA" id="ARBA00022692"/>
    </source>
</evidence>
<dbReference type="RefSeq" id="WP_107243782.1">
    <property type="nucleotide sequence ID" value="NZ_PYMJ01000018.1"/>
</dbReference>
<dbReference type="Proteomes" id="UP000240987">
    <property type="component" value="Unassembled WGS sequence"/>
</dbReference>
<evidence type="ECO:0000256" key="4">
    <source>
        <dbReference type="ARBA" id="ARBA00022679"/>
    </source>
</evidence>
<dbReference type="GO" id="GO:0000030">
    <property type="term" value="F:mannosyltransferase activity"/>
    <property type="evidence" value="ECO:0007669"/>
    <property type="project" value="InterPro"/>
</dbReference>
<dbReference type="GO" id="GO:0005886">
    <property type="term" value="C:plasma membrane"/>
    <property type="evidence" value="ECO:0007669"/>
    <property type="project" value="UniProtKB-SubCell"/>
</dbReference>
<evidence type="ECO:0000256" key="6">
    <source>
        <dbReference type="ARBA" id="ARBA00022989"/>
    </source>
</evidence>
<dbReference type="AlphaFoldDB" id="A0A2T3JDD3"/>
<dbReference type="Pfam" id="PF02366">
    <property type="entry name" value="PMT"/>
    <property type="match status" value="1"/>
</dbReference>
<dbReference type="PANTHER" id="PTHR33908">
    <property type="entry name" value="MANNOSYLTRANSFERASE YKCB-RELATED"/>
    <property type="match status" value="1"/>
</dbReference>
<sequence>MFNSLKKLSLTQLAIALTVISILIRFLSLGLYPLMDTTEARYGEMARIMYETGNWITPMFDYNVPFWGKPPLFTWLSAAGFEIFGVNEFAARVPHLLVGLLILAMTWFVASREENSNKEQAWLATAILATTVAFIVISGAVMTDTALTFGITLSMIGFWQSWTKQSRFWGYMFFVGLSVGMLAKGPLTLILVGISLTLWICGDKRWKRIPTCLPWKGGIAIFLMLSLPWYLLAEWKSPGFLNYFIVGEHIKRFIVSGWEGDLYGTAHKEIRGTIWLYWALATLPWTPILMYQVARFFKAGEEGVVSDNGYFGFLWCWMLSPLILFTFSGNILSSYVMPGLPAFALLIAGYQGKLKLPDKVYKIGLITPVLIVIAALLLGYNLTGKEVEKNLLSTWSQQVEAPESQLVYLNKRPFSAQFYSNGKAEKVTGSLSAVLNDLKEPTFLAVKTNQIPQGFMWNKNRCELRAESTNRELVYCTQSNFNDAIISLND</sequence>
<gene>
    <name evidence="10" type="ORF">C9J12_16885</name>
</gene>
<dbReference type="InterPro" id="IPR003342">
    <property type="entry name" value="ArnT-like_N"/>
</dbReference>
<dbReference type="GO" id="GO:0016763">
    <property type="term" value="F:pentosyltransferase activity"/>
    <property type="evidence" value="ECO:0007669"/>
    <property type="project" value="TreeGrafter"/>
</dbReference>
<feature type="transmembrane region" description="Helical" evidence="8">
    <location>
        <begin position="122"/>
        <end position="151"/>
    </location>
</feature>
<reference evidence="10 11" key="1">
    <citation type="submission" date="2018-01" db="EMBL/GenBank/DDBJ databases">
        <title>Whole genome sequencing of Histamine producing bacteria.</title>
        <authorList>
            <person name="Butler K."/>
        </authorList>
    </citation>
    <scope>NUCLEOTIDE SEQUENCE [LARGE SCALE GENOMIC DNA]</scope>
    <source>
        <strain evidence="10 11">JCM 12947</strain>
    </source>
</reference>
<feature type="transmembrane region" description="Helical" evidence="8">
    <location>
        <begin position="275"/>
        <end position="297"/>
    </location>
</feature>
<dbReference type="GO" id="GO:0009103">
    <property type="term" value="P:lipopolysaccharide biosynthetic process"/>
    <property type="evidence" value="ECO:0007669"/>
    <property type="project" value="UniProtKB-ARBA"/>
</dbReference>
<evidence type="ECO:0000313" key="11">
    <source>
        <dbReference type="Proteomes" id="UP000240987"/>
    </source>
</evidence>
<evidence type="ECO:0000256" key="1">
    <source>
        <dbReference type="ARBA" id="ARBA00004651"/>
    </source>
</evidence>
<dbReference type="PANTHER" id="PTHR33908:SF3">
    <property type="entry name" value="UNDECAPRENYL PHOSPHATE-ALPHA-4-AMINO-4-DEOXY-L-ARABINOSE ARABINOSYL TRANSFERASE"/>
    <property type="match status" value="1"/>
</dbReference>
<dbReference type="GO" id="GO:0006493">
    <property type="term" value="P:protein O-linked glycosylation"/>
    <property type="evidence" value="ECO:0007669"/>
    <property type="project" value="InterPro"/>
</dbReference>
<feature type="transmembrane region" description="Helical" evidence="8">
    <location>
        <begin position="213"/>
        <end position="232"/>
    </location>
</feature>
<feature type="transmembrane region" description="Helical" evidence="8">
    <location>
        <begin position="12"/>
        <end position="35"/>
    </location>
</feature>
<keyword evidence="4 10" id="KW-0808">Transferase</keyword>
<comment type="subcellular location">
    <subcellularLocation>
        <location evidence="1">Cell membrane</location>
        <topology evidence="1">Multi-pass membrane protein</topology>
    </subcellularLocation>
</comment>